<dbReference type="EMBL" id="BONZ01000075">
    <property type="protein sequence ID" value="GIH18959.1"/>
    <property type="molecule type" value="Genomic_DNA"/>
</dbReference>
<comment type="caution">
    <text evidence="2">The sequence shown here is derived from an EMBL/GenBank/DDBJ whole genome shotgun (WGS) entry which is preliminary data.</text>
</comment>
<feature type="compositionally biased region" description="Basic and acidic residues" evidence="1">
    <location>
        <begin position="74"/>
        <end position="108"/>
    </location>
</feature>
<organism evidence="2 3">
    <name type="scientific">Rugosimonospora africana</name>
    <dbReference type="NCBI Taxonomy" id="556532"/>
    <lineage>
        <taxon>Bacteria</taxon>
        <taxon>Bacillati</taxon>
        <taxon>Actinomycetota</taxon>
        <taxon>Actinomycetes</taxon>
        <taxon>Micromonosporales</taxon>
        <taxon>Micromonosporaceae</taxon>
        <taxon>Rugosimonospora</taxon>
    </lineage>
</organism>
<protein>
    <submittedName>
        <fullName evidence="2">Uncharacterized protein</fullName>
    </submittedName>
</protein>
<feature type="region of interest" description="Disordered" evidence="1">
    <location>
        <begin position="34"/>
        <end position="108"/>
    </location>
</feature>
<proteinExistence type="predicted"/>
<dbReference type="AlphaFoldDB" id="A0A8J3QZ91"/>
<feature type="compositionally biased region" description="Basic and acidic residues" evidence="1">
    <location>
        <begin position="34"/>
        <end position="57"/>
    </location>
</feature>
<dbReference type="Proteomes" id="UP000642748">
    <property type="component" value="Unassembled WGS sequence"/>
</dbReference>
<accession>A0A8J3QZ91</accession>
<evidence type="ECO:0000313" key="3">
    <source>
        <dbReference type="Proteomes" id="UP000642748"/>
    </source>
</evidence>
<keyword evidence="3" id="KW-1185">Reference proteome</keyword>
<dbReference type="RefSeq" id="WP_203922448.1">
    <property type="nucleotide sequence ID" value="NZ_BONZ01000075.1"/>
</dbReference>
<sequence>MSQPAPITSDHSWDELLRMVEDLTRAAARTYDDIRAFHEQERPMREPDHDPDNDVRPVRLTALDTGDAADPYDPDSRRATDEHDLQDDERRREQDELQARQDEMDLEL</sequence>
<gene>
    <name evidence="2" type="ORF">Raf01_71310</name>
</gene>
<evidence type="ECO:0000256" key="1">
    <source>
        <dbReference type="SAM" id="MobiDB-lite"/>
    </source>
</evidence>
<evidence type="ECO:0000313" key="2">
    <source>
        <dbReference type="EMBL" id="GIH18959.1"/>
    </source>
</evidence>
<reference evidence="2" key="1">
    <citation type="submission" date="2021-01" db="EMBL/GenBank/DDBJ databases">
        <title>Whole genome shotgun sequence of Rugosimonospora africana NBRC 104875.</title>
        <authorList>
            <person name="Komaki H."/>
            <person name="Tamura T."/>
        </authorList>
    </citation>
    <scope>NUCLEOTIDE SEQUENCE</scope>
    <source>
        <strain evidence="2">NBRC 104875</strain>
    </source>
</reference>
<name>A0A8J3QZ91_9ACTN</name>